<comment type="catalytic activity">
    <reaction evidence="1">
        <text>Preferential release of a C-terminal arginine or lysine residue.</text>
        <dbReference type="EC" id="3.4.16.6"/>
    </reaction>
</comment>
<keyword evidence="7" id="KW-0732">Signal</keyword>
<sequence length="446" mass="48823">MASMLAFSLPQIMYPIPPTISSRTFPPRIQQVQNPASSYLVNGGPGCSSQDGSWIENGPVRMNADGSFSANPFSWHNQANLLYVDQPLGTGFSLDSINQPFSEAALAGYFKTFLNNFVTVFPDLKSNEIYLAGESYAGIYIPNIATTLIKAQNWTGTNAAINLKFNFFSDTKFFDKPGGIAVKAQAQAHVQECRDLFAQGIDAFPPKNCYVSGLLNDWYKSDPRHTTYGVNNTCFSAYNIDTEVPCTGPDLPDFASINQLSRYLNTESVQRALHVRDALPSNFKWSLCANELNLADEWTTSSTPLLDSLVSSNVKVVVYNGDRDSLANYIGTERILANVSWAGAYGFQNGSMDWRVKSAVGGKIWIADAGHQVPSDKPEAAVGILENCFRWETIEWSRNYDCSDAENSSSSLAATILSGTSSLLVTRTVSVIPSVYGADVPQDHHK</sequence>
<dbReference type="PANTHER" id="PTHR11802">
    <property type="entry name" value="SERINE PROTEASE FAMILY S10 SERINE CARBOXYPEPTIDASE"/>
    <property type="match status" value="1"/>
</dbReference>
<proteinExistence type="inferred from homology"/>
<dbReference type="Proteomes" id="UP000193642">
    <property type="component" value="Unassembled WGS sequence"/>
</dbReference>
<reference evidence="13 14" key="1">
    <citation type="submission" date="2016-07" db="EMBL/GenBank/DDBJ databases">
        <title>Pervasive Adenine N6-methylation of Active Genes in Fungi.</title>
        <authorList>
            <consortium name="DOE Joint Genome Institute"/>
            <person name="Mondo S.J."/>
            <person name="Dannebaum R.O."/>
            <person name="Kuo R.C."/>
            <person name="Labutti K."/>
            <person name="Haridas S."/>
            <person name="Kuo A."/>
            <person name="Salamov A."/>
            <person name="Ahrendt S.R."/>
            <person name="Lipzen A."/>
            <person name="Sullivan W."/>
            <person name="Andreopoulos W.B."/>
            <person name="Clum A."/>
            <person name="Lindquist E."/>
            <person name="Daum C."/>
            <person name="Ramamoorthy G.K."/>
            <person name="Gryganskyi A."/>
            <person name="Culley D."/>
            <person name="Magnuson J.K."/>
            <person name="James T.Y."/>
            <person name="O'Malley M.A."/>
            <person name="Stajich J.E."/>
            <person name="Spatafora J.W."/>
            <person name="Visel A."/>
            <person name="Grigoriev I.V."/>
        </authorList>
    </citation>
    <scope>NUCLEOTIDE SEQUENCE [LARGE SCALE GENOMIC DNA]</scope>
    <source>
        <strain evidence="13 14">JEL800</strain>
    </source>
</reference>
<evidence type="ECO:0000256" key="8">
    <source>
        <dbReference type="ARBA" id="ARBA00022989"/>
    </source>
</evidence>
<evidence type="ECO:0000256" key="11">
    <source>
        <dbReference type="ARBA" id="ARBA00023180"/>
    </source>
</evidence>
<evidence type="ECO:0000256" key="9">
    <source>
        <dbReference type="ARBA" id="ARBA00023034"/>
    </source>
</evidence>
<keyword evidence="11" id="KW-0325">Glycoprotein</keyword>
<evidence type="ECO:0000313" key="13">
    <source>
        <dbReference type="EMBL" id="ORY37011.1"/>
    </source>
</evidence>
<evidence type="ECO:0000256" key="1">
    <source>
        <dbReference type="ARBA" id="ARBA00001003"/>
    </source>
</evidence>
<dbReference type="AlphaFoldDB" id="A0A1Y2BQJ5"/>
<dbReference type="InterPro" id="IPR018202">
    <property type="entry name" value="Ser_caboxypep_ser_AS"/>
</dbReference>
<dbReference type="GO" id="GO:0005794">
    <property type="term" value="C:Golgi apparatus"/>
    <property type="evidence" value="ECO:0007669"/>
    <property type="project" value="UniProtKB-SubCell"/>
</dbReference>
<dbReference type="OrthoDB" id="443318at2759"/>
<protein>
    <recommendedName>
        <fullName evidence="12">Carboxypeptidase</fullName>
        <ecNumber evidence="12">3.4.16.-</ecNumber>
    </recommendedName>
</protein>
<dbReference type="Pfam" id="PF00450">
    <property type="entry name" value="Peptidase_S10"/>
    <property type="match status" value="1"/>
</dbReference>
<dbReference type="GO" id="GO:0006915">
    <property type="term" value="P:apoptotic process"/>
    <property type="evidence" value="ECO:0007669"/>
    <property type="project" value="UniProtKB-KW"/>
</dbReference>
<dbReference type="InterPro" id="IPR001563">
    <property type="entry name" value="Peptidase_S10"/>
</dbReference>
<comment type="similarity">
    <text evidence="3 12">Belongs to the peptidase S10 family.</text>
</comment>
<dbReference type="STRING" id="329046.A0A1Y2BQJ5"/>
<evidence type="ECO:0000256" key="12">
    <source>
        <dbReference type="RuleBase" id="RU361156"/>
    </source>
</evidence>
<dbReference type="PROSITE" id="PS00131">
    <property type="entry name" value="CARBOXYPEPT_SER_SER"/>
    <property type="match status" value="1"/>
</dbReference>
<dbReference type="SUPFAM" id="SSF53474">
    <property type="entry name" value="alpha/beta-Hydrolases"/>
    <property type="match status" value="1"/>
</dbReference>
<evidence type="ECO:0000256" key="3">
    <source>
        <dbReference type="ARBA" id="ARBA00009431"/>
    </source>
</evidence>
<keyword evidence="5" id="KW-0812">Transmembrane</keyword>
<dbReference type="GO" id="GO:0004185">
    <property type="term" value="F:serine-type carboxypeptidase activity"/>
    <property type="evidence" value="ECO:0007669"/>
    <property type="project" value="UniProtKB-UniRule"/>
</dbReference>
<keyword evidence="10" id="KW-0472">Membrane</keyword>
<dbReference type="PANTHER" id="PTHR11802:SF190">
    <property type="entry name" value="PHEROMONE-PROCESSING CARBOXYPEPTIDASE KEX1"/>
    <property type="match status" value="1"/>
</dbReference>
<evidence type="ECO:0000256" key="6">
    <source>
        <dbReference type="ARBA" id="ARBA00022703"/>
    </source>
</evidence>
<dbReference type="Gene3D" id="3.40.50.1820">
    <property type="entry name" value="alpha/beta hydrolase"/>
    <property type="match status" value="1"/>
</dbReference>
<comment type="caution">
    <text evidence="13">The sequence shown here is derived from an EMBL/GenBank/DDBJ whole genome shotgun (WGS) entry which is preliminary data.</text>
</comment>
<evidence type="ECO:0000256" key="4">
    <source>
        <dbReference type="ARBA" id="ARBA00022645"/>
    </source>
</evidence>
<keyword evidence="12 13" id="KW-0378">Hydrolase</keyword>
<keyword evidence="6" id="KW-0053">Apoptosis</keyword>
<dbReference type="EC" id="3.4.16.-" evidence="12"/>
<evidence type="ECO:0000256" key="2">
    <source>
        <dbReference type="ARBA" id="ARBA00004393"/>
    </source>
</evidence>
<keyword evidence="14" id="KW-1185">Reference proteome</keyword>
<evidence type="ECO:0000256" key="10">
    <source>
        <dbReference type="ARBA" id="ARBA00023136"/>
    </source>
</evidence>
<organism evidence="13 14">
    <name type="scientific">Rhizoclosmatium globosum</name>
    <dbReference type="NCBI Taxonomy" id="329046"/>
    <lineage>
        <taxon>Eukaryota</taxon>
        <taxon>Fungi</taxon>
        <taxon>Fungi incertae sedis</taxon>
        <taxon>Chytridiomycota</taxon>
        <taxon>Chytridiomycota incertae sedis</taxon>
        <taxon>Chytridiomycetes</taxon>
        <taxon>Chytridiales</taxon>
        <taxon>Chytriomycetaceae</taxon>
        <taxon>Rhizoclosmatium</taxon>
    </lineage>
</organism>
<gene>
    <name evidence="13" type="ORF">BCR33DRAFT_769942</name>
</gene>
<accession>A0A1Y2BQJ5</accession>
<dbReference type="PRINTS" id="PR00724">
    <property type="entry name" value="CRBOXYPTASEC"/>
</dbReference>
<keyword evidence="4 12" id="KW-0121">Carboxypeptidase</keyword>
<keyword evidence="9" id="KW-0333">Golgi apparatus</keyword>
<comment type="subcellular location">
    <subcellularLocation>
        <location evidence="2">Golgi apparatus</location>
        <location evidence="2">trans-Golgi network membrane</location>
        <topology evidence="2">Single-pass type I membrane protein</topology>
    </subcellularLocation>
</comment>
<keyword evidence="8" id="KW-1133">Transmembrane helix</keyword>
<keyword evidence="12" id="KW-0645">Protease</keyword>
<dbReference type="GO" id="GO:0006508">
    <property type="term" value="P:proteolysis"/>
    <property type="evidence" value="ECO:0007669"/>
    <property type="project" value="UniProtKB-KW"/>
</dbReference>
<evidence type="ECO:0000256" key="5">
    <source>
        <dbReference type="ARBA" id="ARBA00022692"/>
    </source>
</evidence>
<name>A0A1Y2BQJ5_9FUNG</name>
<evidence type="ECO:0000256" key="7">
    <source>
        <dbReference type="ARBA" id="ARBA00022729"/>
    </source>
</evidence>
<dbReference type="EMBL" id="MCGO01000052">
    <property type="protein sequence ID" value="ORY37011.1"/>
    <property type="molecule type" value="Genomic_DNA"/>
</dbReference>
<evidence type="ECO:0000313" key="14">
    <source>
        <dbReference type="Proteomes" id="UP000193642"/>
    </source>
</evidence>
<dbReference type="InterPro" id="IPR029058">
    <property type="entry name" value="AB_hydrolase_fold"/>
</dbReference>